<accession>C5L7Y1</accession>
<dbReference type="EMBL" id="GG679984">
    <property type="protein sequence ID" value="EER07161.1"/>
    <property type="molecule type" value="Genomic_DNA"/>
</dbReference>
<gene>
    <name evidence="1" type="ORF">Pmar_PMAR008595</name>
</gene>
<dbReference type="OMA" id="WADITVL"/>
<sequence length="211" mass="23168">MWGLCALKDHRKMTELVEEVGFDSLLRGCPPVELGYIAHYMSVDRGSSRLSTRLAGEAAYRMVQGGEVADIGSLLVALRVFTDRNFAERAGADDLADFNWTLLVPALRVLSSPEVLERIGNEDLINCLLSAGIAKSFENAPKILAVFLKVAEERLQGTDEVESLEDCGKVYRAACRNILGDDGDAARVRESMGSKFEDGKLLMKIPIRMSV</sequence>
<dbReference type="InParanoid" id="C5L7Y1"/>
<evidence type="ECO:0000313" key="2">
    <source>
        <dbReference type="Proteomes" id="UP000007800"/>
    </source>
</evidence>
<reference evidence="1 2" key="1">
    <citation type="submission" date="2008-07" db="EMBL/GenBank/DDBJ databases">
        <authorList>
            <person name="El-Sayed N."/>
            <person name="Caler E."/>
            <person name="Inman J."/>
            <person name="Amedeo P."/>
            <person name="Hass B."/>
            <person name="Wortman J."/>
        </authorList>
    </citation>
    <scope>NUCLEOTIDE SEQUENCE [LARGE SCALE GENOMIC DNA]</scope>
    <source>
        <strain evidence="2">ATCC 50983 / TXsc</strain>
    </source>
</reference>
<proteinExistence type="predicted"/>
<protein>
    <submittedName>
        <fullName evidence="1">Uncharacterized protein</fullName>
    </submittedName>
</protein>
<keyword evidence="2" id="KW-1185">Reference proteome</keyword>
<dbReference type="Proteomes" id="UP000007800">
    <property type="component" value="Unassembled WGS sequence"/>
</dbReference>
<dbReference type="OrthoDB" id="10479512at2759"/>
<name>C5L7Y1_PERM5</name>
<evidence type="ECO:0000313" key="1">
    <source>
        <dbReference type="EMBL" id="EER07161.1"/>
    </source>
</evidence>
<dbReference type="AlphaFoldDB" id="C5L7Y1"/>
<organism evidence="2">
    <name type="scientific">Perkinsus marinus (strain ATCC 50983 / TXsc)</name>
    <dbReference type="NCBI Taxonomy" id="423536"/>
    <lineage>
        <taxon>Eukaryota</taxon>
        <taxon>Sar</taxon>
        <taxon>Alveolata</taxon>
        <taxon>Perkinsozoa</taxon>
        <taxon>Perkinsea</taxon>
        <taxon>Perkinsida</taxon>
        <taxon>Perkinsidae</taxon>
        <taxon>Perkinsus</taxon>
    </lineage>
</organism>
<dbReference type="GeneID" id="9059720"/>
<dbReference type="RefSeq" id="XP_002775345.1">
    <property type="nucleotide sequence ID" value="XM_002775299.1"/>
</dbReference>